<evidence type="ECO:0000313" key="1">
    <source>
        <dbReference type="EMBL" id="KAF9940193.1"/>
    </source>
</evidence>
<gene>
    <name evidence="1" type="ORF">BGZ65_007845</name>
</gene>
<organism evidence="1 2">
    <name type="scientific">Modicella reniformis</name>
    <dbReference type="NCBI Taxonomy" id="1440133"/>
    <lineage>
        <taxon>Eukaryota</taxon>
        <taxon>Fungi</taxon>
        <taxon>Fungi incertae sedis</taxon>
        <taxon>Mucoromycota</taxon>
        <taxon>Mortierellomycotina</taxon>
        <taxon>Mortierellomycetes</taxon>
        <taxon>Mortierellales</taxon>
        <taxon>Mortierellaceae</taxon>
        <taxon>Modicella</taxon>
    </lineage>
</organism>
<dbReference type="EMBL" id="JAAAHW010009473">
    <property type="protein sequence ID" value="KAF9940193.1"/>
    <property type="molecule type" value="Genomic_DNA"/>
</dbReference>
<dbReference type="AlphaFoldDB" id="A0A9P6LTN1"/>
<comment type="caution">
    <text evidence="1">The sequence shown here is derived from an EMBL/GenBank/DDBJ whole genome shotgun (WGS) entry which is preliminary data.</text>
</comment>
<keyword evidence="2" id="KW-1185">Reference proteome</keyword>
<name>A0A9P6LTN1_9FUNG</name>
<protein>
    <submittedName>
        <fullName evidence="1">Uncharacterized protein</fullName>
    </submittedName>
</protein>
<reference evidence="1" key="1">
    <citation type="journal article" date="2020" name="Fungal Divers.">
        <title>Resolving the Mortierellaceae phylogeny through synthesis of multi-gene phylogenetics and phylogenomics.</title>
        <authorList>
            <person name="Vandepol N."/>
            <person name="Liber J."/>
            <person name="Desiro A."/>
            <person name="Na H."/>
            <person name="Kennedy M."/>
            <person name="Barry K."/>
            <person name="Grigoriev I.V."/>
            <person name="Miller A.N."/>
            <person name="O'Donnell K."/>
            <person name="Stajich J.E."/>
            <person name="Bonito G."/>
        </authorList>
    </citation>
    <scope>NUCLEOTIDE SEQUENCE</scope>
    <source>
        <strain evidence="1">MES-2147</strain>
    </source>
</reference>
<sequence length="165" mass="19081">MKQIEVFWISSSWYIEPHQLQQLQPHFETITEINLNGKSTAASAIAQEILSSCPMLTRFGTSYMEGTHIAEGQPWVCLGLKELDAGLKFEPLTIHHVQPLVFDQLSRLTRIEDLTLDSELYRDAAFQTTSDLRLEYGLHKLATLRSLEMFIFHRTTQRMGYFEMN</sequence>
<proteinExistence type="predicted"/>
<dbReference type="Proteomes" id="UP000749646">
    <property type="component" value="Unassembled WGS sequence"/>
</dbReference>
<evidence type="ECO:0000313" key="2">
    <source>
        <dbReference type="Proteomes" id="UP000749646"/>
    </source>
</evidence>
<accession>A0A9P6LTN1</accession>
<dbReference type="OrthoDB" id="2354556at2759"/>